<proteinExistence type="predicted"/>
<dbReference type="RefSeq" id="WP_382312185.1">
    <property type="nucleotide sequence ID" value="NZ_JBHUFD010000001.1"/>
</dbReference>
<protein>
    <submittedName>
        <fullName evidence="2">DinB family protein</fullName>
    </submittedName>
</protein>
<sequence length="195" mass="21972">MSASSRDTNDFFDLLTNQVLALRVATHQRLRPLNSEQLNRRPGYDKWSVGQCLEHLNILSGYYLPLVKASLKAAQARGSVARGSVRSGWLGRRFASAARQDDDSEDTFRVPKQYAPTGVRLSGTVVEAFNRQLDELLRLLLLARQVDAGTIRVPNPLHPWLKLRLTDVLEILVANYKRYVHQAEQARATIATKHA</sequence>
<evidence type="ECO:0000259" key="1">
    <source>
        <dbReference type="Pfam" id="PF12867"/>
    </source>
</evidence>
<dbReference type="InterPro" id="IPR024775">
    <property type="entry name" value="DinB-like"/>
</dbReference>
<comment type="caution">
    <text evidence="2">The sequence shown here is derived from an EMBL/GenBank/DDBJ whole genome shotgun (WGS) entry which is preliminary data.</text>
</comment>
<feature type="domain" description="DinB-like" evidence="1">
    <location>
        <begin position="22"/>
        <end position="174"/>
    </location>
</feature>
<dbReference type="Proteomes" id="UP001597197">
    <property type="component" value="Unassembled WGS sequence"/>
</dbReference>
<evidence type="ECO:0000313" key="2">
    <source>
        <dbReference type="EMBL" id="MFD1871856.1"/>
    </source>
</evidence>
<dbReference type="Gene3D" id="1.20.120.450">
    <property type="entry name" value="dinb family like domain"/>
    <property type="match status" value="1"/>
</dbReference>
<evidence type="ECO:0000313" key="3">
    <source>
        <dbReference type="Proteomes" id="UP001597197"/>
    </source>
</evidence>
<name>A0ABW4QRL8_9BACT</name>
<dbReference type="InterPro" id="IPR034660">
    <property type="entry name" value="DinB/YfiT-like"/>
</dbReference>
<dbReference type="EMBL" id="JBHUFD010000001">
    <property type="protein sequence ID" value="MFD1871856.1"/>
    <property type="molecule type" value="Genomic_DNA"/>
</dbReference>
<accession>A0ABW4QRL8</accession>
<dbReference type="SUPFAM" id="SSF109854">
    <property type="entry name" value="DinB/YfiT-like putative metalloenzymes"/>
    <property type="match status" value="1"/>
</dbReference>
<organism evidence="2 3">
    <name type="scientific">Hymenobacter bucti</name>
    <dbReference type="NCBI Taxonomy" id="1844114"/>
    <lineage>
        <taxon>Bacteria</taxon>
        <taxon>Pseudomonadati</taxon>
        <taxon>Bacteroidota</taxon>
        <taxon>Cytophagia</taxon>
        <taxon>Cytophagales</taxon>
        <taxon>Hymenobacteraceae</taxon>
        <taxon>Hymenobacter</taxon>
    </lineage>
</organism>
<dbReference type="Pfam" id="PF12867">
    <property type="entry name" value="DinB_2"/>
    <property type="match status" value="1"/>
</dbReference>
<gene>
    <name evidence="2" type="ORF">ACFSDX_05425</name>
</gene>
<keyword evidence="3" id="KW-1185">Reference proteome</keyword>
<reference evidence="3" key="1">
    <citation type="journal article" date="2019" name="Int. J. Syst. Evol. Microbiol.">
        <title>The Global Catalogue of Microorganisms (GCM) 10K type strain sequencing project: providing services to taxonomists for standard genome sequencing and annotation.</title>
        <authorList>
            <consortium name="The Broad Institute Genomics Platform"/>
            <consortium name="The Broad Institute Genome Sequencing Center for Infectious Disease"/>
            <person name="Wu L."/>
            <person name="Ma J."/>
        </authorList>
    </citation>
    <scope>NUCLEOTIDE SEQUENCE [LARGE SCALE GENOMIC DNA]</scope>
    <source>
        <strain evidence="3">CGMCC 1.15795</strain>
    </source>
</reference>